<keyword evidence="2" id="KW-1185">Reference proteome</keyword>
<gene>
    <name evidence="1" type="ORF">EEDITHA_LOCUS1961</name>
</gene>
<proteinExistence type="predicted"/>
<dbReference type="Proteomes" id="UP001153954">
    <property type="component" value="Unassembled WGS sequence"/>
</dbReference>
<dbReference type="EMBL" id="CAKOGL010000004">
    <property type="protein sequence ID" value="CAH2085490.1"/>
    <property type="molecule type" value="Genomic_DNA"/>
</dbReference>
<accession>A0AAU9TLB5</accession>
<reference evidence="1" key="1">
    <citation type="submission" date="2022-03" db="EMBL/GenBank/DDBJ databases">
        <authorList>
            <person name="Tunstrom K."/>
        </authorList>
    </citation>
    <scope>NUCLEOTIDE SEQUENCE</scope>
</reference>
<organism evidence="1 2">
    <name type="scientific">Euphydryas editha</name>
    <name type="common">Edith's checkerspot</name>
    <dbReference type="NCBI Taxonomy" id="104508"/>
    <lineage>
        <taxon>Eukaryota</taxon>
        <taxon>Metazoa</taxon>
        <taxon>Ecdysozoa</taxon>
        <taxon>Arthropoda</taxon>
        <taxon>Hexapoda</taxon>
        <taxon>Insecta</taxon>
        <taxon>Pterygota</taxon>
        <taxon>Neoptera</taxon>
        <taxon>Endopterygota</taxon>
        <taxon>Lepidoptera</taxon>
        <taxon>Glossata</taxon>
        <taxon>Ditrysia</taxon>
        <taxon>Papilionoidea</taxon>
        <taxon>Nymphalidae</taxon>
        <taxon>Nymphalinae</taxon>
        <taxon>Euphydryas</taxon>
    </lineage>
</organism>
<comment type="caution">
    <text evidence="1">The sequence shown here is derived from an EMBL/GenBank/DDBJ whole genome shotgun (WGS) entry which is preliminary data.</text>
</comment>
<sequence length="99" mass="10560">MGVRDRSELMISVMATRAICSTVILNKSSILRPTEAQSIQCAGSVHKNLVTFFKDVKIEGEGLFMAVLGLSGTVKAVTEAGLQRGGAEVSNCYNHCQAN</sequence>
<protein>
    <submittedName>
        <fullName evidence="1">Uncharacterized protein</fullName>
    </submittedName>
</protein>
<dbReference type="AlphaFoldDB" id="A0AAU9TLB5"/>
<evidence type="ECO:0000313" key="1">
    <source>
        <dbReference type="EMBL" id="CAH2085490.1"/>
    </source>
</evidence>
<evidence type="ECO:0000313" key="2">
    <source>
        <dbReference type="Proteomes" id="UP001153954"/>
    </source>
</evidence>
<name>A0AAU9TLB5_EUPED</name>